<dbReference type="RefSeq" id="WP_177143139.1">
    <property type="nucleotide sequence ID" value="NZ_JACAPU010000002.1"/>
</dbReference>
<reference evidence="1 2" key="1">
    <citation type="submission" date="2020-04" db="EMBL/GenBank/DDBJ databases">
        <title>Molecular characterization of pseudomonads from Agaricus bisporus reveal novel blotch 2 pathogens in Western Europe.</title>
        <authorList>
            <person name="Taparia T."/>
            <person name="Krijger M."/>
            <person name="Haynes E."/>
            <person name="Elpinstone J.G."/>
            <person name="Noble R."/>
            <person name="Van Der Wolf J."/>
        </authorList>
    </citation>
    <scope>NUCLEOTIDE SEQUENCE [LARGE SCALE GENOMIC DNA]</scope>
    <source>
        <strain evidence="1 2">F1001</strain>
    </source>
</reference>
<accession>A0A7Y7W9C1</accession>
<evidence type="ECO:0000313" key="1">
    <source>
        <dbReference type="EMBL" id="NWB45154.1"/>
    </source>
</evidence>
<dbReference type="Gene3D" id="1.25.40.10">
    <property type="entry name" value="Tetratricopeptide repeat domain"/>
    <property type="match status" value="1"/>
</dbReference>
<dbReference type="InterPro" id="IPR011990">
    <property type="entry name" value="TPR-like_helical_dom_sf"/>
</dbReference>
<name>A0A7Y7W9C1_9PSED</name>
<proteinExistence type="predicted"/>
<gene>
    <name evidence="1" type="ORF">HX829_01505</name>
</gene>
<organism evidence="1 2">
    <name type="scientific">Pseudomonas gingeri</name>
    <dbReference type="NCBI Taxonomy" id="117681"/>
    <lineage>
        <taxon>Bacteria</taxon>
        <taxon>Pseudomonadati</taxon>
        <taxon>Pseudomonadota</taxon>
        <taxon>Gammaproteobacteria</taxon>
        <taxon>Pseudomonadales</taxon>
        <taxon>Pseudomonadaceae</taxon>
        <taxon>Pseudomonas</taxon>
    </lineage>
</organism>
<evidence type="ECO:0000313" key="2">
    <source>
        <dbReference type="Proteomes" id="UP000582981"/>
    </source>
</evidence>
<protein>
    <submittedName>
        <fullName evidence="1">Uncharacterized protein</fullName>
    </submittedName>
</protein>
<dbReference type="EMBL" id="JACAPU010000002">
    <property type="protein sequence ID" value="NWB45154.1"/>
    <property type="molecule type" value="Genomic_DNA"/>
</dbReference>
<dbReference type="SUPFAM" id="SSF48452">
    <property type="entry name" value="TPR-like"/>
    <property type="match status" value="1"/>
</dbReference>
<dbReference type="AlphaFoldDB" id="A0A7Y7W9C1"/>
<sequence length="332" mass="38568">MKVILNKKNILDRVRILHYYVRRLSDNDKYLYLVKICRAQLPKLANLDDHHLVRDIRFNYARGLRMLGDYKGCITQCEALLERKNTSELTAKIHINMAYSYENLDEPEQAKFLAESIKNMKIKGDSQYHAMSILISLSDNSSKYLELSELAEKARNAGHFVSSNNMRMDVIAELKDPLMQMAEYKKLVERARLDGDKYNMFGATINWMEILLEQQLDFTQKSADELRDAYIYACSQRQRKMFQQSHAVFWGLLERAGQVEGLLQLFRYSSTLQRLTGKPKTELLYLKRLVEAIRKAGLEQVSLNCDASTFRYFAARATSYNLLSSKQLGLLQ</sequence>
<comment type="caution">
    <text evidence="1">The sequence shown here is derived from an EMBL/GenBank/DDBJ whole genome shotgun (WGS) entry which is preliminary data.</text>
</comment>
<dbReference type="Proteomes" id="UP000582981">
    <property type="component" value="Unassembled WGS sequence"/>
</dbReference>